<evidence type="ECO:0000256" key="1">
    <source>
        <dbReference type="SAM" id="MobiDB-lite"/>
    </source>
</evidence>
<evidence type="ECO:0000313" key="3">
    <source>
        <dbReference type="Proteomes" id="UP000708208"/>
    </source>
</evidence>
<feature type="region of interest" description="Disordered" evidence="1">
    <location>
        <begin position="74"/>
        <end position="93"/>
    </location>
</feature>
<feature type="region of interest" description="Disordered" evidence="1">
    <location>
        <begin position="133"/>
        <end position="157"/>
    </location>
</feature>
<sequence length="240" mass="26494">MSDCDPDDELIDIVGSPKSHHIEKMKLRDEEEDSLIFSLNYVISSVNRFIDGLSTSRLSPGSNNEVMELASDEEMVPESENTDSPIDTVDCQPPPAKIAKIIDELSYMDCHEGRKPARQNNFPVNGKKLSFNDDSGFGTSGDSNVKSTSAQSDTASNRVVSETADVLGRPRFRRRSKRAVTKVTTSEQVLHKNNPSILKTTNDQVGNPNGWKDSGRNGTEHSEELLMPRAGRKRKNSSGK</sequence>
<feature type="compositionally biased region" description="Polar residues" evidence="1">
    <location>
        <begin position="182"/>
        <end position="207"/>
    </location>
</feature>
<proteinExistence type="predicted"/>
<comment type="caution">
    <text evidence="2">The sequence shown here is derived from an EMBL/GenBank/DDBJ whole genome shotgun (WGS) entry which is preliminary data.</text>
</comment>
<feature type="compositionally biased region" description="Basic residues" evidence="1">
    <location>
        <begin position="230"/>
        <end position="240"/>
    </location>
</feature>
<evidence type="ECO:0000313" key="2">
    <source>
        <dbReference type="EMBL" id="CAG7721412.1"/>
    </source>
</evidence>
<name>A0A8J2NWR3_9HEXA</name>
<accession>A0A8J2NWR3</accession>
<feature type="compositionally biased region" description="Basic residues" evidence="1">
    <location>
        <begin position="170"/>
        <end position="180"/>
    </location>
</feature>
<dbReference type="EMBL" id="CAJVCH010079159">
    <property type="protein sequence ID" value="CAG7721412.1"/>
    <property type="molecule type" value="Genomic_DNA"/>
</dbReference>
<feature type="region of interest" description="Disordered" evidence="1">
    <location>
        <begin position="170"/>
        <end position="240"/>
    </location>
</feature>
<feature type="compositionally biased region" description="Polar residues" evidence="1">
    <location>
        <begin position="140"/>
        <end position="157"/>
    </location>
</feature>
<reference evidence="2" key="1">
    <citation type="submission" date="2021-06" db="EMBL/GenBank/DDBJ databases">
        <authorList>
            <person name="Hodson N. C."/>
            <person name="Mongue J. A."/>
            <person name="Jaron S. K."/>
        </authorList>
    </citation>
    <scope>NUCLEOTIDE SEQUENCE</scope>
</reference>
<keyword evidence="3" id="KW-1185">Reference proteome</keyword>
<organism evidence="2 3">
    <name type="scientific">Allacma fusca</name>
    <dbReference type="NCBI Taxonomy" id="39272"/>
    <lineage>
        <taxon>Eukaryota</taxon>
        <taxon>Metazoa</taxon>
        <taxon>Ecdysozoa</taxon>
        <taxon>Arthropoda</taxon>
        <taxon>Hexapoda</taxon>
        <taxon>Collembola</taxon>
        <taxon>Symphypleona</taxon>
        <taxon>Sminthuridae</taxon>
        <taxon>Allacma</taxon>
    </lineage>
</organism>
<feature type="compositionally biased region" description="Basic and acidic residues" evidence="1">
    <location>
        <begin position="213"/>
        <end position="226"/>
    </location>
</feature>
<dbReference type="AlphaFoldDB" id="A0A8J2NWR3"/>
<gene>
    <name evidence="2" type="ORF">AFUS01_LOCUS10629</name>
</gene>
<protein>
    <submittedName>
        <fullName evidence="2">Uncharacterized protein</fullName>
    </submittedName>
</protein>
<dbReference type="Proteomes" id="UP000708208">
    <property type="component" value="Unassembled WGS sequence"/>
</dbReference>